<reference evidence="1 2" key="1">
    <citation type="submission" date="2017-09" db="EMBL/GenBank/DDBJ databases">
        <title>Large-scale bioinformatics analysis of Bacillus genomes uncovers conserved roles of natural products in bacterial physiology.</title>
        <authorList>
            <consortium name="Agbiome Team Llc"/>
            <person name="Bleich R.M."/>
            <person name="Grubbs K.J."/>
            <person name="Santa Maria K.C."/>
            <person name="Allen S.E."/>
            <person name="Farag S."/>
            <person name="Shank E.A."/>
            <person name="Bowers A."/>
        </authorList>
    </citation>
    <scope>NUCLEOTIDE SEQUENCE [LARGE SCALE GENOMIC DNA]</scope>
    <source>
        <strain evidence="1 2">AFS092012</strain>
    </source>
</reference>
<gene>
    <name evidence="1" type="ORF">CON65_14870</name>
</gene>
<sequence>MLSYEVICCSCRKKFRVYEGTRQYKQFKGNKNSVFCCEDCNHNIRLDASQLPTT</sequence>
<evidence type="ECO:0000313" key="1">
    <source>
        <dbReference type="EMBL" id="PED81903.1"/>
    </source>
</evidence>
<protein>
    <submittedName>
        <fullName evidence="1">DUF2197 domain-containing protein</fullName>
    </submittedName>
</protein>
<dbReference type="AlphaFoldDB" id="A0AA91VC39"/>
<name>A0AA91VC39_9BACI</name>
<organism evidence="1 2">
    <name type="scientific">Bacillus pseudomycoides</name>
    <dbReference type="NCBI Taxonomy" id="64104"/>
    <lineage>
        <taxon>Bacteria</taxon>
        <taxon>Bacillati</taxon>
        <taxon>Bacillota</taxon>
        <taxon>Bacilli</taxon>
        <taxon>Bacillales</taxon>
        <taxon>Bacillaceae</taxon>
        <taxon>Bacillus</taxon>
        <taxon>Bacillus cereus group</taxon>
    </lineage>
</organism>
<accession>A0AA91VC39</accession>
<comment type="caution">
    <text evidence="1">The sequence shown here is derived from an EMBL/GenBank/DDBJ whole genome shotgun (WGS) entry which is preliminary data.</text>
</comment>
<evidence type="ECO:0000313" key="2">
    <source>
        <dbReference type="Proteomes" id="UP000221020"/>
    </source>
</evidence>
<proteinExistence type="predicted"/>
<dbReference type="Proteomes" id="UP000221020">
    <property type="component" value="Unassembled WGS sequence"/>
</dbReference>
<dbReference type="EMBL" id="NVOR01000051">
    <property type="protein sequence ID" value="PED81903.1"/>
    <property type="molecule type" value="Genomic_DNA"/>
</dbReference>